<dbReference type="InParanoid" id="A0A2H3DUM7"/>
<keyword evidence="5" id="KW-1185">Reference proteome</keyword>
<evidence type="ECO:0000256" key="2">
    <source>
        <dbReference type="SAM" id="Phobius"/>
    </source>
</evidence>
<reference evidence="5" key="1">
    <citation type="journal article" date="2017" name="Nat. Ecol. Evol.">
        <title>Genome expansion and lineage-specific genetic innovations in the forest pathogenic fungi Armillaria.</title>
        <authorList>
            <person name="Sipos G."/>
            <person name="Prasanna A.N."/>
            <person name="Walter M.C."/>
            <person name="O'Connor E."/>
            <person name="Balint B."/>
            <person name="Krizsan K."/>
            <person name="Kiss B."/>
            <person name="Hess J."/>
            <person name="Varga T."/>
            <person name="Slot J."/>
            <person name="Riley R."/>
            <person name="Boka B."/>
            <person name="Rigling D."/>
            <person name="Barry K."/>
            <person name="Lee J."/>
            <person name="Mihaltcheva S."/>
            <person name="LaButti K."/>
            <person name="Lipzen A."/>
            <person name="Waldron R."/>
            <person name="Moloney N.M."/>
            <person name="Sperisen C."/>
            <person name="Kredics L."/>
            <person name="Vagvoelgyi C."/>
            <person name="Patrignani A."/>
            <person name="Fitzpatrick D."/>
            <person name="Nagy I."/>
            <person name="Doyle S."/>
            <person name="Anderson J.B."/>
            <person name="Grigoriev I.V."/>
            <person name="Gueldener U."/>
            <person name="Muensterkoetter M."/>
            <person name="Nagy L.G."/>
        </authorList>
    </citation>
    <scope>NUCLEOTIDE SEQUENCE [LARGE SCALE GENOMIC DNA]</scope>
    <source>
        <strain evidence="5">Ar21-2</strain>
    </source>
</reference>
<evidence type="ECO:0000313" key="4">
    <source>
        <dbReference type="EMBL" id="PBK98921.1"/>
    </source>
</evidence>
<dbReference type="AlphaFoldDB" id="A0A2H3DUM7"/>
<organism evidence="4 5">
    <name type="scientific">Armillaria gallica</name>
    <name type="common">Bulbous honey fungus</name>
    <name type="synonym">Armillaria bulbosa</name>
    <dbReference type="NCBI Taxonomy" id="47427"/>
    <lineage>
        <taxon>Eukaryota</taxon>
        <taxon>Fungi</taxon>
        <taxon>Dikarya</taxon>
        <taxon>Basidiomycota</taxon>
        <taxon>Agaricomycotina</taxon>
        <taxon>Agaricomycetes</taxon>
        <taxon>Agaricomycetidae</taxon>
        <taxon>Agaricales</taxon>
        <taxon>Marasmiineae</taxon>
        <taxon>Physalacriaceae</taxon>
        <taxon>Armillaria</taxon>
    </lineage>
</organism>
<feature type="transmembrane region" description="Helical" evidence="2">
    <location>
        <begin position="165"/>
        <end position="186"/>
    </location>
</feature>
<feature type="chain" id="PRO_5013594745" evidence="3">
    <location>
        <begin position="23"/>
        <end position="717"/>
    </location>
</feature>
<protein>
    <submittedName>
        <fullName evidence="4">Uncharacterized protein</fullName>
    </submittedName>
</protein>
<feature type="transmembrane region" description="Helical" evidence="2">
    <location>
        <begin position="207"/>
        <end position="234"/>
    </location>
</feature>
<dbReference type="OMA" id="FLYMLAY"/>
<evidence type="ECO:0000256" key="1">
    <source>
        <dbReference type="SAM" id="MobiDB-lite"/>
    </source>
</evidence>
<dbReference type="EMBL" id="KZ293647">
    <property type="protein sequence ID" value="PBK98921.1"/>
    <property type="molecule type" value="Genomic_DNA"/>
</dbReference>
<accession>A0A2H3DUM7</accession>
<feature type="region of interest" description="Disordered" evidence="1">
    <location>
        <begin position="384"/>
        <end position="403"/>
    </location>
</feature>
<name>A0A2H3DUM7_ARMGA</name>
<keyword evidence="3" id="KW-0732">Signal</keyword>
<proteinExistence type="predicted"/>
<gene>
    <name evidence="4" type="ORF">ARMGADRAFT_1073855</name>
</gene>
<evidence type="ECO:0000256" key="3">
    <source>
        <dbReference type="SAM" id="SignalP"/>
    </source>
</evidence>
<keyword evidence="2" id="KW-1133">Transmembrane helix</keyword>
<keyword evidence="2" id="KW-0472">Membrane</keyword>
<feature type="region of interest" description="Disordered" evidence="1">
    <location>
        <begin position="662"/>
        <end position="717"/>
    </location>
</feature>
<keyword evidence="2" id="KW-0812">Transmembrane</keyword>
<sequence>MFPYSSFSLNTLLVLGVSVYQASIPSTNVSRRWEATVPAIVFDYRVDCDTNDNIGLPECSPIAPGVINGLLKPIVFATVGLDSPPRLSDDVAIAIDDTPSQGIIGKLLEPAVIETVNTVAVDQVTSAATMSVDDTPRLASVVHQPTRLSFRVTRAQSNLRMSKSLALSAFVVVVVASLAVVFKRALRSFHHRFFQSIPIPASRPWRSSFLGASAQVSVFTMIIMVLISFAMGFIARSVSFEKVSVGLDTLYPLFADLCSCFGTMASCVIGSAVSSIVEARPGGGIRQGEVVVEDMLSSEQAEYGGNLEASVSAVSLPAGSVYSDAVQPLRMSVGIQAISEVHEIKHISVGTEPVSKTSVGVQCSLAPEESTNVFSPAESRGSLYATATEGNSPSRMMDDPESFSVPTVRSECNIYTMAETMSFPSVDDLRKPTDFERLREDVRGFGYESEGDGDMATSLPATELGVSPSISTSTSTPASPRPVRAKPFEYFREHWGADTKHVWAREFWYRMLRSEELIRVVYDTMFPLDEATTDEDKYEMELGERLVRISALRLSEHATNPILRVPYNAPTEDADHKNSLFVSTEANPTIQTGVSSADSIGIRSPSPFVRPSNPQSRFFESSSEAPVAAPAIQYGIHSPSRTPAVCRRRPALAQVRRVKGVRYGVPTPPPSVRPKLAKGASRFPLEAPTMRLKDESDSPTRPARHCPPPYKFPQWRG</sequence>
<feature type="signal peptide" evidence="3">
    <location>
        <begin position="1"/>
        <end position="22"/>
    </location>
</feature>
<evidence type="ECO:0000313" key="5">
    <source>
        <dbReference type="Proteomes" id="UP000217790"/>
    </source>
</evidence>
<dbReference type="Proteomes" id="UP000217790">
    <property type="component" value="Unassembled WGS sequence"/>
</dbReference>
<dbReference type="OrthoDB" id="3011162at2759"/>